<dbReference type="EMBL" id="CP009249">
    <property type="protein sequence ID" value="APT93398.1"/>
    <property type="molecule type" value="Genomic_DNA"/>
</dbReference>
<dbReference type="Proteomes" id="UP000185491">
    <property type="component" value="Chromosome"/>
</dbReference>
<evidence type="ECO:0000256" key="1">
    <source>
        <dbReference type="SAM" id="MobiDB-lite"/>
    </source>
</evidence>
<keyword evidence="5" id="KW-1185">Reference proteome</keyword>
<dbReference type="Pfam" id="PF05305">
    <property type="entry name" value="DUF732"/>
    <property type="match status" value="1"/>
</dbReference>
<dbReference type="RefSeq" id="WP_075735944.1">
    <property type="nucleotide sequence ID" value="NZ_CP009249.1"/>
</dbReference>
<dbReference type="PROSITE" id="PS51257">
    <property type="entry name" value="PROKAR_LIPOPROTEIN"/>
    <property type="match status" value="1"/>
</dbReference>
<dbReference type="KEGG" id="cpho:CPHO_11440"/>
<feature type="signal peptide" evidence="2">
    <location>
        <begin position="1"/>
        <end position="22"/>
    </location>
</feature>
<organism evidence="4 5">
    <name type="scientific">Corynebacterium phocae</name>
    <dbReference type="NCBI Taxonomy" id="161895"/>
    <lineage>
        <taxon>Bacteria</taxon>
        <taxon>Bacillati</taxon>
        <taxon>Actinomycetota</taxon>
        <taxon>Actinomycetes</taxon>
        <taxon>Mycobacteriales</taxon>
        <taxon>Corynebacteriaceae</taxon>
        <taxon>Corynebacterium</taxon>
    </lineage>
</organism>
<evidence type="ECO:0000313" key="5">
    <source>
        <dbReference type="Proteomes" id="UP000185491"/>
    </source>
</evidence>
<evidence type="ECO:0000259" key="3">
    <source>
        <dbReference type="Pfam" id="PF05305"/>
    </source>
</evidence>
<gene>
    <name evidence="4" type="ORF">CPHO_11440</name>
</gene>
<sequence length="156" mass="15840">MRLVLCSALAGCAVLLTACGGAATVDNTAATAVTSIAPLDRSPQSSAPDTTTTTSETTVVTTKVKESEEPVADAPAPAGTSAEAEDAYLDDLKEAGINVEGVEDQLIGAAQAECNAQDQVTVPAVAGQLIEQARTQLEHGQVVEAIAASARTHYCQ</sequence>
<dbReference type="AlphaFoldDB" id="A0A1L7D5I3"/>
<dbReference type="STRING" id="161895.CPHO_11440"/>
<name>A0A1L7D5I3_9CORY</name>
<evidence type="ECO:0000256" key="2">
    <source>
        <dbReference type="SAM" id="SignalP"/>
    </source>
</evidence>
<feature type="compositionally biased region" description="Low complexity" evidence="1">
    <location>
        <begin position="50"/>
        <end position="62"/>
    </location>
</feature>
<keyword evidence="2" id="KW-0732">Signal</keyword>
<feature type="region of interest" description="Disordered" evidence="1">
    <location>
        <begin position="39"/>
        <end position="83"/>
    </location>
</feature>
<proteinExistence type="predicted"/>
<dbReference type="InterPro" id="IPR007969">
    <property type="entry name" value="DUF732"/>
</dbReference>
<dbReference type="OrthoDB" id="4427769at2"/>
<accession>A0A1L7D5I3</accession>
<evidence type="ECO:0000313" key="4">
    <source>
        <dbReference type="EMBL" id="APT93398.1"/>
    </source>
</evidence>
<feature type="domain" description="DUF732" evidence="3">
    <location>
        <begin position="84"/>
        <end position="155"/>
    </location>
</feature>
<reference evidence="4 5" key="1">
    <citation type="submission" date="2014-08" db="EMBL/GenBank/DDBJ databases">
        <title>Complete genome sequence of Corynebacterium phocae M408/89/1(T)(=DSM 44612(T)), isolated from the common seal (Phoca vitulina).</title>
        <authorList>
            <person name="Ruckert C."/>
            <person name="Albersmeier A."/>
            <person name="Winkler A."/>
            <person name="Kalinowski J."/>
        </authorList>
    </citation>
    <scope>NUCLEOTIDE SEQUENCE [LARGE SCALE GENOMIC DNA]</scope>
    <source>
        <strain evidence="4 5">M408/89/1</strain>
    </source>
</reference>
<protein>
    <recommendedName>
        <fullName evidence="3">DUF732 domain-containing protein</fullName>
    </recommendedName>
</protein>
<feature type="chain" id="PRO_5013176899" description="DUF732 domain-containing protein" evidence="2">
    <location>
        <begin position="23"/>
        <end position="156"/>
    </location>
</feature>